<keyword evidence="2" id="KW-1185">Reference proteome</keyword>
<dbReference type="Proteomes" id="UP001352852">
    <property type="component" value="Unassembled WGS sequence"/>
</dbReference>
<comment type="caution">
    <text evidence="1">The sequence shown here is derived from an EMBL/GenBank/DDBJ whole genome shotgun (WGS) entry which is preliminary data.</text>
</comment>
<accession>A0ABU7F760</accession>
<name>A0ABU7F760_9TELE</name>
<dbReference type="EMBL" id="JAHUTJ010077581">
    <property type="protein sequence ID" value="MED6295145.1"/>
    <property type="molecule type" value="Genomic_DNA"/>
</dbReference>
<evidence type="ECO:0000313" key="2">
    <source>
        <dbReference type="Proteomes" id="UP001352852"/>
    </source>
</evidence>
<evidence type="ECO:0000313" key="1">
    <source>
        <dbReference type="EMBL" id="MED6295145.1"/>
    </source>
</evidence>
<proteinExistence type="predicted"/>
<reference evidence="1 2" key="1">
    <citation type="submission" date="2021-06" db="EMBL/GenBank/DDBJ databases">
        <authorList>
            <person name="Palmer J.M."/>
        </authorList>
    </citation>
    <scope>NUCLEOTIDE SEQUENCE [LARGE SCALE GENOMIC DNA]</scope>
    <source>
        <strain evidence="1 2">CL_MEX2019</strain>
        <tissue evidence="1">Muscle</tissue>
    </source>
</reference>
<sequence length="99" mass="11362">MKKRLVSVSNTNCMTHLNSKMCRVTFGMFLPANQHLCSYVMLTLAEPQDQSARCAVTRLSALALPRIDFPGFSSFHSYLDLLSHRMRQIMVKIASFFFR</sequence>
<gene>
    <name evidence="1" type="ORF">CHARACLAT_028492</name>
</gene>
<organism evidence="1 2">
    <name type="scientific">Characodon lateralis</name>
    <dbReference type="NCBI Taxonomy" id="208331"/>
    <lineage>
        <taxon>Eukaryota</taxon>
        <taxon>Metazoa</taxon>
        <taxon>Chordata</taxon>
        <taxon>Craniata</taxon>
        <taxon>Vertebrata</taxon>
        <taxon>Euteleostomi</taxon>
        <taxon>Actinopterygii</taxon>
        <taxon>Neopterygii</taxon>
        <taxon>Teleostei</taxon>
        <taxon>Neoteleostei</taxon>
        <taxon>Acanthomorphata</taxon>
        <taxon>Ovalentaria</taxon>
        <taxon>Atherinomorphae</taxon>
        <taxon>Cyprinodontiformes</taxon>
        <taxon>Goodeidae</taxon>
        <taxon>Characodon</taxon>
    </lineage>
</organism>
<protein>
    <submittedName>
        <fullName evidence="1">Uncharacterized protein</fullName>
    </submittedName>
</protein>